<keyword evidence="3 7" id="KW-0479">Metal-binding</keyword>
<dbReference type="InterPro" id="IPR002397">
    <property type="entry name" value="Cyt_P450_B"/>
</dbReference>
<keyword evidence="5 7" id="KW-0408">Iron</keyword>
<organism evidence="8 9">
    <name type="scientific">Nocardia albiluteola</name>
    <dbReference type="NCBI Taxonomy" id="2842303"/>
    <lineage>
        <taxon>Bacteria</taxon>
        <taxon>Bacillati</taxon>
        <taxon>Actinomycetota</taxon>
        <taxon>Actinomycetes</taxon>
        <taxon>Mycobacteriales</taxon>
        <taxon>Nocardiaceae</taxon>
        <taxon>Nocardia</taxon>
    </lineage>
</organism>
<evidence type="ECO:0000256" key="5">
    <source>
        <dbReference type="ARBA" id="ARBA00023004"/>
    </source>
</evidence>
<dbReference type="PANTHER" id="PTHR46696:SF1">
    <property type="entry name" value="CYTOCHROME P450 YJIB-RELATED"/>
    <property type="match status" value="1"/>
</dbReference>
<protein>
    <submittedName>
        <fullName evidence="8">Cytochrome P450</fullName>
    </submittedName>
</protein>
<dbReference type="EMBL" id="JAHKNI010000004">
    <property type="protein sequence ID" value="MBU3062991.1"/>
    <property type="molecule type" value="Genomic_DNA"/>
</dbReference>
<accession>A0ABS6AY58</accession>
<keyword evidence="9" id="KW-1185">Reference proteome</keyword>
<reference evidence="8 9" key="1">
    <citation type="submission" date="2021-06" db="EMBL/GenBank/DDBJ databases">
        <title>Actinomycetes sequencing.</title>
        <authorList>
            <person name="Shan Q."/>
        </authorList>
    </citation>
    <scope>NUCLEOTIDE SEQUENCE [LARGE SCALE GENOMIC DNA]</scope>
    <source>
        <strain evidence="8 9">NEAU-G5</strain>
    </source>
</reference>
<evidence type="ECO:0000256" key="3">
    <source>
        <dbReference type="ARBA" id="ARBA00022723"/>
    </source>
</evidence>
<proteinExistence type="inferred from homology"/>
<dbReference type="InterPro" id="IPR017972">
    <property type="entry name" value="Cyt_P450_CS"/>
</dbReference>
<name>A0ABS6AY58_9NOCA</name>
<keyword evidence="6 7" id="KW-0503">Monooxygenase</keyword>
<dbReference type="PANTHER" id="PTHR46696">
    <property type="entry name" value="P450, PUTATIVE (EUROFUNG)-RELATED"/>
    <property type="match status" value="1"/>
</dbReference>
<evidence type="ECO:0000256" key="6">
    <source>
        <dbReference type="ARBA" id="ARBA00023033"/>
    </source>
</evidence>
<evidence type="ECO:0000256" key="7">
    <source>
        <dbReference type="RuleBase" id="RU000461"/>
    </source>
</evidence>
<evidence type="ECO:0000256" key="2">
    <source>
        <dbReference type="ARBA" id="ARBA00022617"/>
    </source>
</evidence>
<evidence type="ECO:0000256" key="4">
    <source>
        <dbReference type="ARBA" id="ARBA00023002"/>
    </source>
</evidence>
<dbReference type="PRINTS" id="PR00359">
    <property type="entry name" value="BP450"/>
</dbReference>
<dbReference type="PROSITE" id="PS00086">
    <property type="entry name" value="CYTOCHROME_P450"/>
    <property type="match status" value="1"/>
</dbReference>
<dbReference type="PRINTS" id="PR00385">
    <property type="entry name" value="P450"/>
</dbReference>
<comment type="caution">
    <text evidence="8">The sequence shown here is derived from an EMBL/GenBank/DDBJ whole genome shotgun (WGS) entry which is preliminary data.</text>
</comment>
<evidence type="ECO:0000313" key="8">
    <source>
        <dbReference type="EMBL" id="MBU3062991.1"/>
    </source>
</evidence>
<sequence length="409" mass="44695">MGNERIVLDTSGVDIQGESARIRARGPVALVELPGGVPAWSVTDAAALRSLLADPRVSKDPRQHWAAFVNGEITEAWPLLPWIIAENMFTAYGADHRRLRRLVAPTFTNRRTQALRPRIEEITTGLLDGLAATPRGESVDLRARYAYPVPIRVISELIGVPAHLDADIHRCVDGFFDGSLTPEQAMANYVEMFGLVGQLVAYRRDNPGDDLTTALLEALDEDGSRLNEKELVETLMLVVNAGHETTVNLLDQAIYTLLTHPRLRADVVAERISWADVIEETLRFEAPVAHLPLRYAVEDIEIDGITIAKGEAILASYAGANRDPKVHGETAGEFDPLRTTKDQHLAFGHGAHHCVGSPLARLEASIALPALFTRFPDLQFATDPGALAKLGSFISNGHTALPVYLEAPR</sequence>
<dbReference type="SUPFAM" id="SSF48264">
    <property type="entry name" value="Cytochrome P450"/>
    <property type="match status" value="1"/>
</dbReference>
<gene>
    <name evidence="8" type="ORF">KO481_15845</name>
</gene>
<dbReference type="InterPro" id="IPR036396">
    <property type="entry name" value="Cyt_P450_sf"/>
</dbReference>
<dbReference type="Gene3D" id="1.10.630.10">
    <property type="entry name" value="Cytochrome P450"/>
    <property type="match status" value="1"/>
</dbReference>
<comment type="similarity">
    <text evidence="1 7">Belongs to the cytochrome P450 family.</text>
</comment>
<evidence type="ECO:0000256" key="1">
    <source>
        <dbReference type="ARBA" id="ARBA00010617"/>
    </source>
</evidence>
<dbReference type="InterPro" id="IPR001128">
    <property type="entry name" value="Cyt_P450"/>
</dbReference>
<evidence type="ECO:0000313" key="9">
    <source>
        <dbReference type="Proteomes" id="UP000733379"/>
    </source>
</evidence>
<dbReference type="Proteomes" id="UP000733379">
    <property type="component" value="Unassembled WGS sequence"/>
</dbReference>
<keyword evidence="4 7" id="KW-0560">Oxidoreductase</keyword>
<dbReference type="RefSeq" id="WP_215917850.1">
    <property type="nucleotide sequence ID" value="NZ_JAHKNI010000004.1"/>
</dbReference>
<keyword evidence="2 7" id="KW-0349">Heme</keyword>
<dbReference type="Pfam" id="PF00067">
    <property type="entry name" value="p450"/>
    <property type="match status" value="1"/>
</dbReference>
<dbReference type="CDD" id="cd11029">
    <property type="entry name" value="CYP107-like"/>
    <property type="match status" value="1"/>
</dbReference>